<evidence type="ECO:0000256" key="8">
    <source>
        <dbReference type="ARBA" id="ARBA00023065"/>
    </source>
</evidence>
<reference evidence="14 15" key="1">
    <citation type="submission" date="2019-02" db="EMBL/GenBank/DDBJ databases">
        <title>Deep-cultivation of Planctomycetes and their phenomic and genomic characterization uncovers novel biology.</title>
        <authorList>
            <person name="Wiegand S."/>
            <person name="Jogler M."/>
            <person name="Boedeker C."/>
            <person name="Pinto D."/>
            <person name="Vollmers J."/>
            <person name="Rivas-Marin E."/>
            <person name="Kohn T."/>
            <person name="Peeters S.H."/>
            <person name="Heuer A."/>
            <person name="Rast P."/>
            <person name="Oberbeckmann S."/>
            <person name="Bunk B."/>
            <person name="Jeske O."/>
            <person name="Meyerdierks A."/>
            <person name="Storesund J.E."/>
            <person name="Kallscheuer N."/>
            <person name="Luecker S."/>
            <person name="Lage O.M."/>
            <person name="Pohl T."/>
            <person name="Merkel B.J."/>
            <person name="Hornburger P."/>
            <person name="Mueller R.-W."/>
            <person name="Bruemmer F."/>
            <person name="Labrenz M."/>
            <person name="Spormann A.M."/>
            <person name="Op Den Camp H."/>
            <person name="Overmann J."/>
            <person name="Amann R."/>
            <person name="Jetten M.S.M."/>
            <person name="Mascher T."/>
            <person name="Medema M.H."/>
            <person name="Devos D.P."/>
            <person name="Kaster A.-K."/>
            <person name="Ovreas L."/>
            <person name="Rohde M."/>
            <person name="Galperin M.Y."/>
            <person name="Jogler C."/>
        </authorList>
    </citation>
    <scope>NUCLEOTIDE SEQUENCE [LARGE SCALE GENOMIC DNA]</scope>
    <source>
        <strain evidence="14 15">Pla52o</strain>
    </source>
</reference>
<dbReference type="CDD" id="cd18115">
    <property type="entry name" value="ATP-synt_F1_beta_N"/>
    <property type="match status" value="1"/>
</dbReference>
<dbReference type="Pfam" id="PF02874">
    <property type="entry name" value="ATP-synt_ab_N"/>
    <property type="match status" value="1"/>
</dbReference>
<dbReference type="InterPro" id="IPR003593">
    <property type="entry name" value="AAA+_ATPase"/>
</dbReference>
<dbReference type="InterPro" id="IPR005722">
    <property type="entry name" value="ATP_synth_F1_bsu"/>
</dbReference>
<evidence type="ECO:0000256" key="4">
    <source>
        <dbReference type="ARBA" id="ARBA00022741"/>
    </source>
</evidence>
<evidence type="ECO:0000313" key="15">
    <source>
        <dbReference type="Proteomes" id="UP000316304"/>
    </source>
</evidence>
<evidence type="ECO:0000256" key="10">
    <source>
        <dbReference type="ARBA" id="ARBA00023196"/>
    </source>
</evidence>
<name>A0A5C6CUE7_9BACT</name>
<dbReference type="RefSeq" id="WP_146592977.1">
    <property type="nucleotide sequence ID" value="NZ_SJPT01000001.1"/>
</dbReference>
<evidence type="ECO:0000256" key="9">
    <source>
        <dbReference type="ARBA" id="ARBA00023136"/>
    </source>
</evidence>
<feature type="domain" description="AAA+ ATPase" evidence="13">
    <location>
        <begin position="153"/>
        <end position="424"/>
    </location>
</feature>
<dbReference type="FunFam" id="1.10.1140.10:FF:000001">
    <property type="entry name" value="ATP synthase subunit beta"/>
    <property type="match status" value="1"/>
</dbReference>
<dbReference type="PANTHER" id="PTHR15184">
    <property type="entry name" value="ATP SYNTHASE"/>
    <property type="match status" value="1"/>
</dbReference>
<keyword evidence="7 12" id="KW-1278">Translocase</keyword>
<dbReference type="InterPro" id="IPR055190">
    <property type="entry name" value="ATP-synt_VA_C"/>
</dbReference>
<keyword evidence="15" id="KW-1185">Reference proteome</keyword>
<keyword evidence="11 12" id="KW-0066">ATP synthesis</keyword>
<sequence length="482" mass="52630">MSTAIEQGAVGKVTQVIGSTFDAEFPEKQLPKIYNAVEIKSEHKGVTINLVGEVQQHLGGGRVRAIALGSTDGMMRGMEVLDLGRPVTVPVGVKTLGRVFNVLGNPIDNRGEVEAEDYWPIHRQAPPISELSTNTEVFETGIKVIDLLTPFVRGGKAGLFGGAGLGKTVILTELIARIASSHGGYSVFAGVGERTREGTDLWLEMQEAEIGETGRKVIEQTCMVFGQMNEPPGSRLRVALSALTMAEFFRDSTGADTLLFVDNIFRFSQAGSEVSALLGRMPSAVGYQPTLATEMGALQERITSTKKGAITSVQAVYVPADDPTDPAPATAFGQLDAFIYLERSISEKGIYPAIDPLASNSRILDPQYVGDRHYTIARRVQTILQRYRELQDIIAILGVDELSEDDKMIVHRARRIERFLSQPFLVAEVFTGKKGEITSLEDTIRSFEGICNGDYDHLPERAFMYVGAIEQAEAQAKKMENK</sequence>
<evidence type="ECO:0000256" key="12">
    <source>
        <dbReference type="HAMAP-Rule" id="MF_01347"/>
    </source>
</evidence>
<dbReference type="HAMAP" id="MF_01347">
    <property type="entry name" value="ATP_synth_beta_bact"/>
    <property type="match status" value="1"/>
</dbReference>
<dbReference type="EC" id="7.1.2.2" evidence="12"/>
<comment type="catalytic activity">
    <reaction evidence="12">
        <text>ATP + H2O + 4 H(+)(in) = ADP + phosphate + 5 H(+)(out)</text>
        <dbReference type="Rhea" id="RHEA:57720"/>
        <dbReference type="ChEBI" id="CHEBI:15377"/>
        <dbReference type="ChEBI" id="CHEBI:15378"/>
        <dbReference type="ChEBI" id="CHEBI:30616"/>
        <dbReference type="ChEBI" id="CHEBI:43474"/>
        <dbReference type="ChEBI" id="CHEBI:456216"/>
        <dbReference type="EC" id="7.1.2.2"/>
    </reaction>
</comment>
<keyword evidence="10 12" id="KW-0139">CF(1)</keyword>
<protein>
    <recommendedName>
        <fullName evidence="12">ATP synthase subunit beta</fullName>
        <ecNumber evidence="12">7.1.2.2</ecNumber>
    </recommendedName>
    <alternativeName>
        <fullName evidence="12">ATP synthase F1 sector subunit beta</fullName>
    </alternativeName>
    <alternativeName>
        <fullName evidence="12">F-ATPase subunit beta</fullName>
    </alternativeName>
</protein>
<dbReference type="GO" id="GO:0005524">
    <property type="term" value="F:ATP binding"/>
    <property type="evidence" value="ECO:0007669"/>
    <property type="project" value="UniProtKB-UniRule"/>
</dbReference>
<dbReference type="NCBIfam" id="TIGR01039">
    <property type="entry name" value="atpD"/>
    <property type="match status" value="1"/>
</dbReference>
<keyword evidence="9 12" id="KW-0472">Membrane</keyword>
<dbReference type="PROSITE" id="PS00152">
    <property type="entry name" value="ATPASE_ALPHA_BETA"/>
    <property type="match status" value="1"/>
</dbReference>
<evidence type="ECO:0000256" key="7">
    <source>
        <dbReference type="ARBA" id="ARBA00022967"/>
    </source>
</evidence>
<evidence type="ECO:0000259" key="13">
    <source>
        <dbReference type="SMART" id="SM00382"/>
    </source>
</evidence>
<dbReference type="InterPro" id="IPR000194">
    <property type="entry name" value="ATPase_F1/V1/A1_a/bsu_nucl-bd"/>
</dbReference>
<keyword evidence="4 12" id="KW-0547">Nucleotide-binding</keyword>
<dbReference type="Pfam" id="PF00006">
    <property type="entry name" value="ATP-synt_ab"/>
    <property type="match status" value="1"/>
</dbReference>
<comment type="similarity">
    <text evidence="2 12">Belongs to the ATPase alpha/beta chains family.</text>
</comment>
<gene>
    <name evidence="14" type="primary">atpD_1</name>
    <name evidence="12" type="synonym">atpD</name>
    <name evidence="14" type="ORF">Pla52o_05190</name>
</gene>
<evidence type="ECO:0000256" key="5">
    <source>
        <dbReference type="ARBA" id="ARBA00022781"/>
    </source>
</evidence>
<dbReference type="Gene3D" id="1.10.1140.10">
    <property type="entry name" value="Bovine Mitochondrial F1-atpase, Atp Synthase Beta Chain, Chain D, domain 3"/>
    <property type="match status" value="1"/>
</dbReference>
<dbReference type="CDD" id="cd01133">
    <property type="entry name" value="F1-ATPase_beta_CD"/>
    <property type="match status" value="1"/>
</dbReference>
<comment type="subcellular location">
    <subcellularLocation>
        <location evidence="12">Cell membrane</location>
        <topology evidence="12">Peripheral membrane protein</topology>
    </subcellularLocation>
    <subcellularLocation>
        <location evidence="1">Membrane</location>
    </subcellularLocation>
</comment>
<evidence type="ECO:0000256" key="2">
    <source>
        <dbReference type="ARBA" id="ARBA00008936"/>
    </source>
</evidence>
<dbReference type="Proteomes" id="UP000316304">
    <property type="component" value="Unassembled WGS sequence"/>
</dbReference>
<dbReference type="Gene3D" id="3.40.50.300">
    <property type="entry name" value="P-loop containing nucleotide triphosphate hydrolases"/>
    <property type="match status" value="1"/>
</dbReference>
<dbReference type="OrthoDB" id="9801639at2"/>
<dbReference type="InterPro" id="IPR020003">
    <property type="entry name" value="ATPase_a/bsu_AS"/>
</dbReference>
<keyword evidence="5 12" id="KW-0375">Hydrogen ion transport</keyword>
<comment type="caution">
    <text evidence="14">The sequence shown here is derived from an EMBL/GenBank/DDBJ whole genome shotgun (WGS) entry which is preliminary data.</text>
</comment>
<evidence type="ECO:0000256" key="6">
    <source>
        <dbReference type="ARBA" id="ARBA00022840"/>
    </source>
</evidence>
<dbReference type="EMBL" id="SJPT01000001">
    <property type="protein sequence ID" value="TWU26666.1"/>
    <property type="molecule type" value="Genomic_DNA"/>
</dbReference>
<organism evidence="14 15">
    <name type="scientific">Novipirellula galeiformis</name>
    <dbReference type="NCBI Taxonomy" id="2528004"/>
    <lineage>
        <taxon>Bacteria</taxon>
        <taxon>Pseudomonadati</taxon>
        <taxon>Planctomycetota</taxon>
        <taxon>Planctomycetia</taxon>
        <taxon>Pirellulales</taxon>
        <taxon>Pirellulaceae</taxon>
        <taxon>Novipirellula</taxon>
    </lineage>
</organism>
<dbReference type="GO" id="GO:0046933">
    <property type="term" value="F:proton-transporting ATP synthase activity, rotational mechanism"/>
    <property type="evidence" value="ECO:0007669"/>
    <property type="project" value="UniProtKB-UniRule"/>
</dbReference>
<dbReference type="InterPro" id="IPR004100">
    <property type="entry name" value="ATPase_F1/V1/A1_a/bsu_N"/>
</dbReference>
<evidence type="ECO:0000256" key="1">
    <source>
        <dbReference type="ARBA" id="ARBA00004370"/>
    </source>
</evidence>
<dbReference type="Pfam" id="PF22919">
    <property type="entry name" value="ATP-synt_VA_C"/>
    <property type="match status" value="1"/>
</dbReference>
<dbReference type="FunFam" id="3.40.50.300:FF:001630">
    <property type="entry name" value="ATP synthase subunit beta"/>
    <property type="match status" value="1"/>
</dbReference>
<evidence type="ECO:0000256" key="11">
    <source>
        <dbReference type="ARBA" id="ARBA00023310"/>
    </source>
</evidence>
<evidence type="ECO:0000256" key="3">
    <source>
        <dbReference type="ARBA" id="ARBA00022448"/>
    </source>
</evidence>
<dbReference type="CDD" id="cd18110">
    <property type="entry name" value="ATP-synt_F1_beta_C"/>
    <property type="match status" value="1"/>
</dbReference>
<evidence type="ECO:0000313" key="14">
    <source>
        <dbReference type="EMBL" id="TWU26666.1"/>
    </source>
</evidence>
<keyword evidence="6 12" id="KW-0067">ATP-binding</keyword>
<dbReference type="InterPro" id="IPR050053">
    <property type="entry name" value="ATPase_alpha/beta_chains"/>
</dbReference>
<keyword evidence="3 12" id="KW-0813">Transport</keyword>
<dbReference type="PANTHER" id="PTHR15184:SF71">
    <property type="entry name" value="ATP SYNTHASE SUBUNIT BETA, MITOCHONDRIAL"/>
    <property type="match status" value="1"/>
</dbReference>
<feature type="binding site" evidence="12">
    <location>
        <begin position="161"/>
        <end position="168"/>
    </location>
    <ligand>
        <name>ATP</name>
        <dbReference type="ChEBI" id="CHEBI:30616"/>
    </ligand>
</feature>
<dbReference type="AlphaFoldDB" id="A0A5C6CUE7"/>
<dbReference type="SMART" id="SM00382">
    <property type="entry name" value="AAA"/>
    <property type="match status" value="1"/>
</dbReference>
<dbReference type="GO" id="GO:0005886">
    <property type="term" value="C:plasma membrane"/>
    <property type="evidence" value="ECO:0007669"/>
    <property type="project" value="UniProtKB-SubCell"/>
</dbReference>
<dbReference type="SUPFAM" id="SSF52540">
    <property type="entry name" value="P-loop containing nucleoside triphosphate hydrolases"/>
    <property type="match status" value="1"/>
</dbReference>
<dbReference type="InterPro" id="IPR027417">
    <property type="entry name" value="P-loop_NTPase"/>
</dbReference>
<dbReference type="InterPro" id="IPR036121">
    <property type="entry name" value="ATPase_F1/V1/A1_a/bsu_N_sf"/>
</dbReference>
<dbReference type="GO" id="GO:0045259">
    <property type="term" value="C:proton-transporting ATP synthase complex"/>
    <property type="evidence" value="ECO:0007669"/>
    <property type="project" value="UniProtKB-KW"/>
</dbReference>
<keyword evidence="8 12" id="KW-0406">Ion transport</keyword>
<dbReference type="InterPro" id="IPR024034">
    <property type="entry name" value="ATPase_F1/V1_b/a_C"/>
</dbReference>
<dbReference type="Gene3D" id="2.40.10.170">
    <property type="match status" value="1"/>
</dbReference>
<proteinExistence type="inferred from homology"/>
<comment type="function">
    <text evidence="12">Produces ATP from ADP in the presence of a proton gradient across the membrane. The catalytic sites are hosted primarily by the beta subunits.</text>
</comment>
<dbReference type="SUPFAM" id="SSF47917">
    <property type="entry name" value="C-terminal domain of alpha and beta subunits of F1 ATP synthase"/>
    <property type="match status" value="1"/>
</dbReference>
<keyword evidence="12" id="KW-1003">Cell membrane</keyword>
<dbReference type="SUPFAM" id="SSF50615">
    <property type="entry name" value="N-terminal domain of alpha and beta subunits of F1 ATP synthase"/>
    <property type="match status" value="1"/>
</dbReference>
<accession>A0A5C6CUE7</accession>